<dbReference type="PANTHER" id="PTHR15032:SF36">
    <property type="entry name" value="METALLO-BETA-LACTAMASE DOMAIN-CONTAINING PROTEIN"/>
    <property type="match status" value="1"/>
</dbReference>
<dbReference type="GO" id="GO:0008270">
    <property type="term" value="F:zinc ion binding"/>
    <property type="evidence" value="ECO:0007669"/>
    <property type="project" value="InterPro"/>
</dbReference>
<organism evidence="2 3">
    <name type="scientific">Bacillus amyloliquefaciens (strain Y2)</name>
    <name type="common">Bacillus amyloliquefaciens subsp. plantarum (strain B9601-Y2)</name>
    <dbReference type="NCBI Taxonomy" id="1155777"/>
    <lineage>
        <taxon>Bacteria</taxon>
        <taxon>Bacillati</taxon>
        <taxon>Bacillota</taxon>
        <taxon>Bacilli</taxon>
        <taxon>Bacillales</taxon>
        <taxon>Bacillaceae</taxon>
        <taxon>Bacillus</taxon>
        <taxon>Bacillus amyloliquefaciens group</taxon>
    </lineage>
</organism>
<dbReference type="InterPro" id="IPR001279">
    <property type="entry name" value="Metallo-B-lactamas"/>
</dbReference>
<dbReference type="KEGG" id="bqy:MUS_2897"/>
<dbReference type="EC" id="3.-.-.-" evidence="2"/>
<dbReference type="HOGENOM" id="CLU_020884_1_0_9"/>
<dbReference type="Gene3D" id="3.60.15.10">
    <property type="entry name" value="Ribonuclease Z/Hydroxyacylglutathione hydrolase-like"/>
    <property type="match status" value="1"/>
</dbReference>
<evidence type="ECO:0000313" key="2">
    <source>
        <dbReference type="EMBL" id="AFJ62804.1"/>
    </source>
</evidence>
<dbReference type="SMART" id="SM00849">
    <property type="entry name" value="Lactamase_B"/>
    <property type="match status" value="1"/>
</dbReference>
<dbReference type="CDD" id="cd16283">
    <property type="entry name" value="RomA-like_MBL-fold"/>
    <property type="match status" value="1"/>
</dbReference>
<reference evidence="2 3" key="1">
    <citation type="journal article" date="2012" name="J. Biotechnol.">
        <title>Genome sequence of the plant growth promoting strain Bacillus amyloliquefaciens subsp. plantarum B9601-Y2 and expression of mersacidin and other secondary metabolites.</title>
        <authorList>
            <person name="He P."/>
            <person name="Hao K."/>
            <person name="Blom J."/>
            <person name="Ruckert C."/>
            <person name="Vater J."/>
            <person name="Mao Z."/>
            <person name="Wu Y."/>
            <person name="Hou M."/>
            <person name="He P."/>
            <person name="He Y."/>
            <person name="Borriss R."/>
        </authorList>
    </citation>
    <scope>NUCLEOTIDE SEQUENCE [LARGE SCALE GENOMIC DNA]</scope>
    <source>
        <strain evidence="2">Y2</strain>
    </source>
</reference>
<gene>
    <name evidence="2" type="ORF">MUS_2897</name>
</gene>
<protein>
    <submittedName>
        <fullName evidence="2">Metal dependent hydrolase</fullName>
        <ecNumber evidence="2">3.-.-.-</ecNumber>
    </submittedName>
</protein>
<dbReference type="PANTHER" id="PTHR15032">
    <property type="entry name" value="N-ACYL-PHOSPHATIDYLETHANOLAMINE-HYDROLYZING PHOSPHOLIPASE D"/>
    <property type="match status" value="1"/>
</dbReference>
<dbReference type="GO" id="GO:0005737">
    <property type="term" value="C:cytoplasm"/>
    <property type="evidence" value="ECO:0007669"/>
    <property type="project" value="TreeGrafter"/>
</dbReference>
<accession>I2C830</accession>
<sequence length="307" mass="35741">MIMKKRYENLNGVKNEHGFRDMLKWMKERREKSKDLSENIPKAVTRDVRDVAVNRTETAITWIGHSSFLIQIQGLNIMTDPVWARRMGFQKRLTEPGYELSELPDIDAVLISHGHYDHLDFPSIKKLRGNPDFYVPAGLKKLFNKKGRKKVHEMNWWDRFEMRGVNISFVPAQHWTRRTLWDTDTSHWGGWVIESENGESIYFAGDTGYFEGFKEIGERFRIKAALMPIGAYEPEWFMQVSHINPEDAVKAFLELKADSFIPMHYGAFRLADDTGPEALSRLHGEWDRLALPPENLKALALGETFWL</sequence>
<keyword evidence="2" id="KW-0378">Hydrolase</keyword>
<evidence type="ECO:0000313" key="3">
    <source>
        <dbReference type="Proteomes" id="UP000002878"/>
    </source>
</evidence>
<dbReference type="Proteomes" id="UP000002878">
    <property type="component" value="Chromosome"/>
</dbReference>
<name>I2C830_BACAY</name>
<dbReference type="PIRSF" id="PIRSF038896">
    <property type="entry name" value="NAPE-PLD"/>
    <property type="match status" value="1"/>
</dbReference>
<dbReference type="AlphaFoldDB" id="I2C830"/>
<dbReference type="Pfam" id="PF12706">
    <property type="entry name" value="Lactamase_B_2"/>
    <property type="match status" value="1"/>
</dbReference>
<dbReference type="InterPro" id="IPR024884">
    <property type="entry name" value="NAPE-PLD"/>
</dbReference>
<dbReference type="SUPFAM" id="SSF56281">
    <property type="entry name" value="Metallo-hydrolase/oxidoreductase"/>
    <property type="match status" value="1"/>
</dbReference>
<evidence type="ECO:0000259" key="1">
    <source>
        <dbReference type="SMART" id="SM00849"/>
    </source>
</evidence>
<dbReference type="PATRIC" id="fig|1126211.3.peg.2756"/>
<dbReference type="InterPro" id="IPR036866">
    <property type="entry name" value="RibonucZ/Hydroxyglut_hydro"/>
</dbReference>
<dbReference type="EMBL" id="CP003332">
    <property type="protein sequence ID" value="AFJ62804.1"/>
    <property type="molecule type" value="Genomic_DNA"/>
</dbReference>
<feature type="domain" description="Metallo-beta-lactamase" evidence="1">
    <location>
        <begin position="64"/>
        <end position="264"/>
    </location>
</feature>
<dbReference type="GO" id="GO:0070290">
    <property type="term" value="F:N-acylphosphatidylethanolamine-specific phospholipase D activity"/>
    <property type="evidence" value="ECO:0007669"/>
    <property type="project" value="InterPro"/>
</dbReference>
<proteinExistence type="predicted"/>